<dbReference type="InterPro" id="IPR011051">
    <property type="entry name" value="RmlC_Cupin_sf"/>
</dbReference>
<name>A0ABD6BQ71_9EURY</name>
<proteinExistence type="predicted"/>
<evidence type="ECO:0000256" key="2">
    <source>
        <dbReference type="SAM" id="MobiDB-lite"/>
    </source>
</evidence>
<sequence>MEHVTVDDVDTQGELNRRGLSEPLGTSDFAINHYHLEPGEGFSGGRHTHLDQEEAFYVISGTATFEVTQEPTGEPETVEVGAGEVVRFAPGEYQTGSNEGDEDVEALALGAPADSTDVRVPGPCPECGQESLAITFEGGEMGTVCPECGAEPGA</sequence>
<dbReference type="InterPro" id="IPR014710">
    <property type="entry name" value="RmlC-like_jellyroll"/>
</dbReference>
<reference evidence="4 5" key="1">
    <citation type="journal article" date="2019" name="Int. J. Syst. Evol. Microbiol.">
        <title>The Global Catalogue of Microorganisms (GCM) 10K type strain sequencing project: providing services to taxonomists for standard genome sequencing and annotation.</title>
        <authorList>
            <consortium name="The Broad Institute Genomics Platform"/>
            <consortium name="The Broad Institute Genome Sequencing Center for Infectious Disease"/>
            <person name="Wu L."/>
            <person name="Ma J."/>
        </authorList>
    </citation>
    <scope>NUCLEOTIDE SEQUENCE [LARGE SCALE GENOMIC DNA]</scope>
    <source>
        <strain evidence="4 5">CGMCC 1.12859</strain>
    </source>
</reference>
<evidence type="ECO:0000259" key="3">
    <source>
        <dbReference type="Pfam" id="PF07883"/>
    </source>
</evidence>
<dbReference type="RefSeq" id="WP_267646268.1">
    <property type="nucleotide sequence ID" value="NZ_JANHGR010000001.1"/>
</dbReference>
<organism evidence="4 5">
    <name type="scientific">Halolamina litorea</name>
    <dbReference type="NCBI Taxonomy" id="1515593"/>
    <lineage>
        <taxon>Archaea</taxon>
        <taxon>Methanobacteriati</taxon>
        <taxon>Methanobacteriota</taxon>
        <taxon>Stenosarchaea group</taxon>
        <taxon>Halobacteria</taxon>
        <taxon>Halobacteriales</taxon>
        <taxon>Haloferacaceae</taxon>
    </lineage>
</organism>
<keyword evidence="1" id="KW-0479">Metal-binding</keyword>
<keyword evidence="5" id="KW-1185">Reference proteome</keyword>
<dbReference type="PANTHER" id="PTHR35848:SF9">
    <property type="entry name" value="SLL1358 PROTEIN"/>
    <property type="match status" value="1"/>
</dbReference>
<dbReference type="InterPro" id="IPR051610">
    <property type="entry name" value="GPI/OXD"/>
</dbReference>
<dbReference type="GO" id="GO:0046872">
    <property type="term" value="F:metal ion binding"/>
    <property type="evidence" value="ECO:0007669"/>
    <property type="project" value="UniProtKB-KW"/>
</dbReference>
<dbReference type="AlphaFoldDB" id="A0ABD6BQ71"/>
<dbReference type="Gene3D" id="2.60.120.10">
    <property type="entry name" value="Jelly Rolls"/>
    <property type="match status" value="1"/>
</dbReference>
<dbReference type="Proteomes" id="UP001597139">
    <property type="component" value="Unassembled WGS sequence"/>
</dbReference>
<dbReference type="PANTHER" id="PTHR35848">
    <property type="entry name" value="OXALATE-BINDING PROTEIN"/>
    <property type="match status" value="1"/>
</dbReference>
<feature type="domain" description="Cupin type-2" evidence="3">
    <location>
        <begin position="33"/>
        <end position="108"/>
    </location>
</feature>
<evidence type="ECO:0000256" key="1">
    <source>
        <dbReference type="ARBA" id="ARBA00022723"/>
    </source>
</evidence>
<dbReference type="InterPro" id="IPR013096">
    <property type="entry name" value="Cupin_2"/>
</dbReference>
<comment type="caution">
    <text evidence="4">The sequence shown here is derived from an EMBL/GenBank/DDBJ whole genome shotgun (WGS) entry which is preliminary data.</text>
</comment>
<dbReference type="SUPFAM" id="SSF51182">
    <property type="entry name" value="RmlC-like cupins"/>
    <property type="match status" value="1"/>
</dbReference>
<accession>A0ABD6BQ71</accession>
<feature type="region of interest" description="Disordered" evidence="2">
    <location>
        <begin position="1"/>
        <end position="22"/>
    </location>
</feature>
<evidence type="ECO:0000313" key="5">
    <source>
        <dbReference type="Proteomes" id="UP001597139"/>
    </source>
</evidence>
<evidence type="ECO:0000313" key="4">
    <source>
        <dbReference type="EMBL" id="MFD1567288.1"/>
    </source>
</evidence>
<protein>
    <submittedName>
        <fullName evidence="4">Cupin domain-containing protein</fullName>
    </submittedName>
</protein>
<gene>
    <name evidence="4" type="ORF">ACFSAU_07265</name>
</gene>
<dbReference type="EMBL" id="JBHUCZ010000003">
    <property type="protein sequence ID" value="MFD1567288.1"/>
    <property type="molecule type" value="Genomic_DNA"/>
</dbReference>
<dbReference type="Pfam" id="PF07883">
    <property type="entry name" value="Cupin_2"/>
    <property type="match status" value="1"/>
</dbReference>